<organism evidence="5 6">
    <name type="scientific">Candidatus Protofrankia datiscae</name>
    <dbReference type="NCBI Taxonomy" id="2716812"/>
    <lineage>
        <taxon>Bacteria</taxon>
        <taxon>Bacillati</taxon>
        <taxon>Actinomycetota</taxon>
        <taxon>Actinomycetes</taxon>
        <taxon>Frankiales</taxon>
        <taxon>Frankiaceae</taxon>
        <taxon>Protofrankia</taxon>
    </lineage>
</organism>
<dbReference type="EMBL" id="CP002801">
    <property type="protein sequence ID" value="AEH09554.1"/>
    <property type="molecule type" value="Genomic_DNA"/>
</dbReference>
<keyword evidence="2 3" id="KW-0067">ATP-binding</keyword>
<dbReference type="InterPro" id="IPR001977">
    <property type="entry name" value="Depp_CoAkinase"/>
</dbReference>
<feature type="binding site" evidence="3">
    <location>
        <begin position="11"/>
        <end position="16"/>
    </location>
    <ligand>
        <name>ATP</name>
        <dbReference type="ChEBI" id="CHEBI:30616"/>
    </ligand>
</feature>
<dbReference type="HOGENOM" id="CLU_057180_1_1_11"/>
<dbReference type="PANTHER" id="PTHR10695:SF46">
    <property type="entry name" value="BIFUNCTIONAL COENZYME A SYNTHASE-RELATED"/>
    <property type="match status" value="1"/>
</dbReference>
<dbReference type="KEGG" id="fsy:FsymDg_2143"/>
<evidence type="ECO:0000256" key="3">
    <source>
        <dbReference type="HAMAP-Rule" id="MF_00376"/>
    </source>
</evidence>
<dbReference type="Proteomes" id="UP000001549">
    <property type="component" value="Chromosome"/>
</dbReference>
<dbReference type="GO" id="GO:0005524">
    <property type="term" value="F:ATP binding"/>
    <property type="evidence" value="ECO:0007669"/>
    <property type="project" value="UniProtKB-UniRule"/>
</dbReference>
<dbReference type="PANTHER" id="PTHR10695">
    <property type="entry name" value="DEPHOSPHO-COA KINASE-RELATED"/>
    <property type="match status" value="1"/>
</dbReference>
<keyword evidence="3" id="KW-0173">Coenzyme A biosynthesis</keyword>
<dbReference type="GO" id="GO:0004140">
    <property type="term" value="F:dephospho-CoA kinase activity"/>
    <property type="evidence" value="ECO:0007669"/>
    <property type="project" value="UniProtKB-UniRule"/>
</dbReference>
<name>F8AYW6_9ACTN</name>
<evidence type="ECO:0000256" key="2">
    <source>
        <dbReference type="ARBA" id="ARBA00022840"/>
    </source>
</evidence>
<dbReference type="SUPFAM" id="SSF52540">
    <property type="entry name" value="P-loop containing nucleoside triphosphate hydrolases"/>
    <property type="match status" value="1"/>
</dbReference>
<dbReference type="GO" id="GO:0005737">
    <property type="term" value="C:cytoplasm"/>
    <property type="evidence" value="ECO:0007669"/>
    <property type="project" value="UniProtKB-SubCell"/>
</dbReference>
<keyword evidence="6" id="KW-1185">Reference proteome</keyword>
<evidence type="ECO:0000256" key="4">
    <source>
        <dbReference type="NCBIfam" id="TIGR00152"/>
    </source>
</evidence>
<comment type="pathway">
    <text evidence="3">Cofactor biosynthesis; coenzyme A biosynthesis; CoA from (R)-pantothenate: step 5/5.</text>
</comment>
<evidence type="ECO:0000313" key="5">
    <source>
        <dbReference type="EMBL" id="AEH09554.1"/>
    </source>
</evidence>
<comment type="similarity">
    <text evidence="3">Belongs to the CoaE family.</text>
</comment>
<dbReference type="Gene3D" id="3.40.50.300">
    <property type="entry name" value="P-loop containing nucleotide triphosphate hydrolases"/>
    <property type="match status" value="1"/>
</dbReference>
<comment type="catalytic activity">
    <reaction evidence="3">
        <text>3'-dephospho-CoA + ATP = ADP + CoA + H(+)</text>
        <dbReference type="Rhea" id="RHEA:18245"/>
        <dbReference type="ChEBI" id="CHEBI:15378"/>
        <dbReference type="ChEBI" id="CHEBI:30616"/>
        <dbReference type="ChEBI" id="CHEBI:57287"/>
        <dbReference type="ChEBI" id="CHEBI:57328"/>
        <dbReference type="ChEBI" id="CHEBI:456216"/>
        <dbReference type="EC" id="2.7.1.24"/>
    </reaction>
</comment>
<keyword evidence="1 3" id="KW-0547">Nucleotide-binding</keyword>
<dbReference type="NCBIfam" id="NF002879">
    <property type="entry name" value="PRK03333.1"/>
    <property type="match status" value="1"/>
</dbReference>
<dbReference type="RefSeq" id="WP_013873488.1">
    <property type="nucleotide sequence ID" value="NC_015656.1"/>
</dbReference>
<evidence type="ECO:0000313" key="6">
    <source>
        <dbReference type="Proteomes" id="UP000001549"/>
    </source>
</evidence>
<dbReference type="eggNOG" id="COG0237">
    <property type="taxonomic scope" value="Bacteria"/>
</dbReference>
<dbReference type="CDD" id="cd02022">
    <property type="entry name" value="DPCK"/>
    <property type="match status" value="1"/>
</dbReference>
<dbReference type="GO" id="GO:0015937">
    <property type="term" value="P:coenzyme A biosynthetic process"/>
    <property type="evidence" value="ECO:0007669"/>
    <property type="project" value="UniProtKB-UniRule"/>
</dbReference>
<dbReference type="Pfam" id="PF01121">
    <property type="entry name" value="CoaE"/>
    <property type="match status" value="1"/>
</dbReference>
<proteinExistence type="inferred from homology"/>
<dbReference type="PROSITE" id="PS51219">
    <property type="entry name" value="DPCK"/>
    <property type="match status" value="1"/>
</dbReference>
<keyword evidence="3 5" id="KW-0808">Transferase</keyword>
<dbReference type="UniPathway" id="UPA00241">
    <property type="reaction ID" value="UER00356"/>
</dbReference>
<evidence type="ECO:0000256" key="1">
    <source>
        <dbReference type="ARBA" id="ARBA00022741"/>
    </source>
</evidence>
<dbReference type="InterPro" id="IPR027417">
    <property type="entry name" value="P-loop_NTPase"/>
</dbReference>
<gene>
    <name evidence="3" type="primary">coaE</name>
    <name evidence="5" type="ordered locus">FsymDg_2143</name>
</gene>
<reference evidence="5 6" key="1">
    <citation type="submission" date="2011-05" db="EMBL/GenBank/DDBJ databases">
        <title>Complete sequence of chromosome of Frankia symbiont of Datisca glomerata.</title>
        <authorList>
            <consortium name="US DOE Joint Genome Institute"/>
            <person name="Lucas S."/>
            <person name="Han J."/>
            <person name="Lapidus A."/>
            <person name="Cheng J.-F."/>
            <person name="Goodwin L."/>
            <person name="Pitluck S."/>
            <person name="Peters L."/>
            <person name="Mikhailova N."/>
            <person name="Chertkov O."/>
            <person name="Teshima H."/>
            <person name="Han C."/>
            <person name="Tapia R."/>
            <person name="Land M."/>
            <person name="Hauser L."/>
            <person name="Kyrpides N."/>
            <person name="Ivanova N."/>
            <person name="Pagani I."/>
            <person name="Berry A."/>
            <person name="Pawlowski K."/>
            <person name="Persson T."/>
            <person name="Vanden Heuvel B."/>
            <person name="Benson D."/>
            <person name="Woyke T."/>
        </authorList>
    </citation>
    <scope>NUCLEOTIDE SEQUENCE [LARGE SCALE GENOMIC DNA]</scope>
    <source>
        <strain evidence="6">4085684</strain>
    </source>
</reference>
<dbReference type="EC" id="2.7.1.24" evidence="3 4"/>
<comment type="function">
    <text evidence="3">Catalyzes the phosphorylation of the 3'-hydroxyl group of dephosphocoenzyme A to form coenzyme A.</text>
</comment>
<keyword evidence="3" id="KW-0963">Cytoplasm</keyword>
<accession>F8AYW6</accession>
<comment type="subcellular location">
    <subcellularLocation>
        <location evidence="3">Cytoplasm</location>
    </subcellularLocation>
</comment>
<dbReference type="STRING" id="656024.FsymDg_2143"/>
<protein>
    <recommendedName>
        <fullName evidence="3 4">Dephospho-CoA kinase</fullName>
        <ecNumber evidence="3 4">2.7.1.24</ecNumber>
    </recommendedName>
    <alternativeName>
        <fullName evidence="3">Dephosphocoenzyme A kinase</fullName>
    </alternativeName>
</protein>
<dbReference type="AlphaFoldDB" id="F8AYW6"/>
<dbReference type="HAMAP" id="MF_00376">
    <property type="entry name" value="Dephospho_CoA_kinase"/>
    <property type="match status" value="1"/>
</dbReference>
<dbReference type="NCBIfam" id="TIGR00152">
    <property type="entry name" value="dephospho-CoA kinase"/>
    <property type="match status" value="1"/>
</dbReference>
<keyword evidence="3 5" id="KW-0418">Kinase</keyword>
<sequence length="199" mass="20568">MLRVGLTGGIGAGKSAVARLLAGHGAVVIDADQLAREVVAPGTPGLRAVVEQFGSHLLGADGALDRAALGAVVFADPDARRRLEAITHPLVGAQAAERMAQAPADAVVVYDVPLLVEAGLADRYDVVVVVEAPLEVRLARLAGRGLPPEQAQARIANQADDAARRAVADILVDNGGSLEDLRARVDEVWARLLAAHQPG</sequence>